<dbReference type="InterPro" id="IPR001034">
    <property type="entry name" value="DeoR_HTH"/>
</dbReference>
<name>A0A5J5ITF9_9MICO</name>
<dbReference type="RefSeq" id="WP_150419100.1">
    <property type="nucleotide sequence ID" value="NZ_VYRZ01000002.1"/>
</dbReference>
<keyword evidence="9" id="KW-1185">Reference proteome</keyword>
<dbReference type="GO" id="GO:0003677">
    <property type="term" value="F:DNA binding"/>
    <property type="evidence" value="ECO:0007669"/>
    <property type="project" value="UniProtKB-KW"/>
</dbReference>
<organism evidence="8 9">
    <name type="scientific">Microbacterium radiodurans</name>
    <dbReference type="NCBI Taxonomy" id="661398"/>
    <lineage>
        <taxon>Bacteria</taxon>
        <taxon>Bacillati</taxon>
        <taxon>Actinomycetota</taxon>
        <taxon>Actinomycetes</taxon>
        <taxon>Micrococcales</taxon>
        <taxon>Microbacteriaceae</taxon>
        <taxon>Microbacterium</taxon>
    </lineage>
</organism>
<dbReference type="InterPro" id="IPR018356">
    <property type="entry name" value="Tscrpt_reg_HTH_DeoR_CS"/>
</dbReference>
<feature type="domain" description="HTH deoR-type" evidence="7">
    <location>
        <begin position="3"/>
        <end position="58"/>
    </location>
</feature>
<comment type="caution">
    <text evidence="8">The sequence shown here is derived from an EMBL/GenBank/DDBJ whole genome shotgun (WGS) entry which is preliminary data.</text>
</comment>
<evidence type="ECO:0000256" key="6">
    <source>
        <dbReference type="ARBA" id="ARBA00024937"/>
    </source>
</evidence>
<dbReference type="PRINTS" id="PR00037">
    <property type="entry name" value="HTHLACR"/>
</dbReference>
<dbReference type="InterPro" id="IPR036388">
    <property type="entry name" value="WH-like_DNA-bd_sf"/>
</dbReference>
<dbReference type="InterPro" id="IPR014036">
    <property type="entry name" value="DeoR-like_C"/>
</dbReference>
<dbReference type="Pfam" id="PF00455">
    <property type="entry name" value="DeoRC"/>
    <property type="match status" value="1"/>
</dbReference>
<evidence type="ECO:0000256" key="5">
    <source>
        <dbReference type="ARBA" id="ARBA00023163"/>
    </source>
</evidence>
<dbReference type="SMART" id="SM01134">
    <property type="entry name" value="DeoRC"/>
    <property type="match status" value="1"/>
</dbReference>
<dbReference type="InterPro" id="IPR036390">
    <property type="entry name" value="WH_DNA-bd_sf"/>
</dbReference>
<comment type="function">
    <text evidence="6">Repressor of the lactose catabolism operon. Galactose-6-phosphate is the inducer.</text>
</comment>
<dbReference type="SUPFAM" id="SSF100950">
    <property type="entry name" value="NagB/RpiA/CoA transferase-like"/>
    <property type="match status" value="1"/>
</dbReference>
<evidence type="ECO:0000256" key="2">
    <source>
        <dbReference type="ARBA" id="ARBA00022491"/>
    </source>
</evidence>
<protein>
    <recommendedName>
        <fullName evidence="1">Lactose phosphotransferase system repressor</fullName>
    </recommendedName>
</protein>
<accession>A0A5J5ITF9</accession>
<keyword evidence="3" id="KW-0805">Transcription regulation</keyword>
<proteinExistence type="predicted"/>
<dbReference type="InterPro" id="IPR037171">
    <property type="entry name" value="NagB/RpiA_transferase-like"/>
</dbReference>
<evidence type="ECO:0000256" key="1">
    <source>
        <dbReference type="ARBA" id="ARBA00021390"/>
    </source>
</evidence>
<dbReference type="Proteomes" id="UP000327039">
    <property type="component" value="Unassembled WGS sequence"/>
</dbReference>
<dbReference type="PROSITE" id="PS51000">
    <property type="entry name" value="HTH_DEOR_2"/>
    <property type="match status" value="1"/>
</dbReference>
<gene>
    <name evidence="8" type="ORF">F6B42_08085</name>
</gene>
<evidence type="ECO:0000256" key="4">
    <source>
        <dbReference type="ARBA" id="ARBA00023125"/>
    </source>
</evidence>
<keyword evidence="5" id="KW-0804">Transcription</keyword>
<dbReference type="EMBL" id="VYRZ01000002">
    <property type="protein sequence ID" value="KAA9086933.1"/>
    <property type="molecule type" value="Genomic_DNA"/>
</dbReference>
<dbReference type="PANTHER" id="PTHR30363">
    <property type="entry name" value="HTH-TYPE TRANSCRIPTIONAL REGULATOR SRLR-RELATED"/>
    <property type="match status" value="1"/>
</dbReference>
<reference evidence="9" key="1">
    <citation type="submission" date="2019-09" db="EMBL/GenBank/DDBJ databases">
        <title>Mumia zhuanghuii sp. nov. isolated from the intestinal contents of plateau pika (Ochotona curzoniae) in the Qinghai-Tibet plateau of China.</title>
        <authorList>
            <person name="Tian Z."/>
        </authorList>
    </citation>
    <scope>NUCLEOTIDE SEQUENCE [LARGE SCALE GENOMIC DNA]</scope>
    <source>
        <strain evidence="9">DSM 25564</strain>
    </source>
</reference>
<dbReference type="SUPFAM" id="SSF46785">
    <property type="entry name" value="Winged helix' DNA-binding domain"/>
    <property type="match status" value="1"/>
</dbReference>
<evidence type="ECO:0000256" key="3">
    <source>
        <dbReference type="ARBA" id="ARBA00023015"/>
    </source>
</evidence>
<dbReference type="GO" id="GO:0003700">
    <property type="term" value="F:DNA-binding transcription factor activity"/>
    <property type="evidence" value="ECO:0007669"/>
    <property type="project" value="InterPro"/>
</dbReference>
<dbReference type="AlphaFoldDB" id="A0A5J5ITF9"/>
<dbReference type="OrthoDB" id="7688673at2"/>
<evidence type="ECO:0000313" key="8">
    <source>
        <dbReference type="EMBL" id="KAA9086933.1"/>
    </source>
</evidence>
<keyword evidence="2" id="KW-0678">Repressor</keyword>
<sequence length="258" mass="26638">MYATERQQLIERLLADDGRVAVVDLASRFDVTTETVRRDLATLEGAGILRRVHGGAVSPERTSVVEPSVAERSQRHSAAKERIARRALEALPAGSGSIYLDAGTTTAALAAALAGDQPAPGREVVTHSMAIAHTLAASPGLGLTAIGGRVRGLTAAAVGADTVSAVSRLRPDVAFLGTNGIGASAGLTTPDPDEAAVKRAIVAGARRIIVLADADKFDAELLVSFADLPELDVIVTDRQPGAVLARALSDADVEVWIS</sequence>
<keyword evidence="4" id="KW-0238">DNA-binding</keyword>
<evidence type="ECO:0000313" key="9">
    <source>
        <dbReference type="Proteomes" id="UP000327039"/>
    </source>
</evidence>
<dbReference type="InterPro" id="IPR050313">
    <property type="entry name" value="Carb_Metab_HTH_regulators"/>
</dbReference>
<dbReference type="Gene3D" id="1.10.10.10">
    <property type="entry name" value="Winged helix-like DNA-binding domain superfamily/Winged helix DNA-binding domain"/>
    <property type="match status" value="1"/>
</dbReference>
<dbReference type="PANTHER" id="PTHR30363:SF4">
    <property type="entry name" value="GLYCEROL-3-PHOSPHATE REGULON REPRESSOR"/>
    <property type="match status" value="1"/>
</dbReference>
<dbReference type="SMART" id="SM00420">
    <property type="entry name" value="HTH_DEOR"/>
    <property type="match status" value="1"/>
</dbReference>
<dbReference type="PROSITE" id="PS00894">
    <property type="entry name" value="HTH_DEOR_1"/>
    <property type="match status" value="1"/>
</dbReference>
<dbReference type="Gene3D" id="3.40.50.1360">
    <property type="match status" value="1"/>
</dbReference>
<evidence type="ECO:0000259" key="7">
    <source>
        <dbReference type="PROSITE" id="PS51000"/>
    </source>
</evidence>
<dbReference type="Pfam" id="PF08220">
    <property type="entry name" value="HTH_DeoR"/>
    <property type="match status" value="1"/>
</dbReference>